<accession>N8WM95</accession>
<sequence>MSTPNDLYWNNQNKQALAARYKECLQKNGLENTFDNCYGYICQNYGLTVSKKEFGVSTSIALAKSISGQQPNDYSF</sequence>
<evidence type="ECO:0000313" key="2">
    <source>
        <dbReference type="Proteomes" id="UP000018438"/>
    </source>
</evidence>
<proteinExistence type="predicted"/>
<evidence type="ECO:0000313" key="1">
    <source>
        <dbReference type="EMBL" id="ENV13217.1"/>
    </source>
</evidence>
<dbReference type="Proteomes" id="UP000018438">
    <property type="component" value="Unassembled WGS sequence"/>
</dbReference>
<keyword evidence="2" id="KW-1185">Reference proteome</keyword>
<comment type="caution">
    <text evidence="1">The sequence shown here is derived from an EMBL/GenBank/DDBJ whole genome shotgun (WGS) entry which is preliminary data.</text>
</comment>
<organism evidence="1 2">
    <name type="scientific">Acinetobacter schindleri NIPH 900</name>
    <dbReference type="NCBI Taxonomy" id="1217675"/>
    <lineage>
        <taxon>Bacteria</taxon>
        <taxon>Pseudomonadati</taxon>
        <taxon>Pseudomonadota</taxon>
        <taxon>Gammaproteobacteria</taxon>
        <taxon>Moraxellales</taxon>
        <taxon>Moraxellaceae</taxon>
        <taxon>Acinetobacter</taxon>
    </lineage>
</organism>
<reference evidence="1 2" key="1">
    <citation type="submission" date="2013-02" db="EMBL/GenBank/DDBJ databases">
        <title>The Genome Sequence of Acinetobacter schindleri NIPH 900.</title>
        <authorList>
            <consortium name="The Broad Institute Genome Sequencing Platform"/>
            <consortium name="The Broad Institute Genome Sequencing Center for Infectious Disease"/>
            <person name="Cerqueira G."/>
            <person name="Feldgarden M."/>
            <person name="Courvalin P."/>
            <person name="Perichon B."/>
            <person name="Grillot-Courvalin C."/>
            <person name="Clermont D."/>
            <person name="Rocha E."/>
            <person name="Yoon E.-J."/>
            <person name="Nemec A."/>
            <person name="Walker B."/>
            <person name="Young S.K."/>
            <person name="Zeng Q."/>
            <person name="Gargeya S."/>
            <person name="Fitzgerald M."/>
            <person name="Haas B."/>
            <person name="Abouelleil A."/>
            <person name="Alvarado L."/>
            <person name="Arachchi H.M."/>
            <person name="Berlin A.M."/>
            <person name="Chapman S.B."/>
            <person name="Dewar J."/>
            <person name="Goldberg J."/>
            <person name="Griggs A."/>
            <person name="Gujja S."/>
            <person name="Hansen M."/>
            <person name="Howarth C."/>
            <person name="Imamovic A."/>
            <person name="Larimer J."/>
            <person name="McCowan C."/>
            <person name="Murphy C."/>
            <person name="Neiman D."/>
            <person name="Pearson M."/>
            <person name="Priest M."/>
            <person name="Roberts A."/>
            <person name="Saif S."/>
            <person name="Shea T."/>
            <person name="Sisk P."/>
            <person name="Sykes S."/>
            <person name="Wortman J."/>
            <person name="Nusbaum C."/>
            <person name="Birren B."/>
        </authorList>
    </citation>
    <scope>NUCLEOTIDE SEQUENCE [LARGE SCALE GENOMIC DNA]</scope>
    <source>
        <strain evidence="1 2">NIPH 900</strain>
    </source>
</reference>
<dbReference type="AlphaFoldDB" id="N8WM95"/>
<protein>
    <submittedName>
        <fullName evidence="1">Uncharacterized protein</fullName>
    </submittedName>
</protein>
<dbReference type="EMBL" id="APPI01000016">
    <property type="protein sequence ID" value="ENV13217.1"/>
    <property type="molecule type" value="Genomic_DNA"/>
</dbReference>
<dbReference type="RefSeq" id="WP_004815267.1">
    <property type="nucleotide sequence ID" value="NZ_KB849452.1"/>
</dbReference>
<gene>
    <name evidence="1" type="ORF">F965_01890</name>
</gene>
<dbReference type="HOGENOM" id="CLU_2646285_0_0_6"/>
<name>N8WM95_9GAMM</name>